<keyword evidence="4 6" id="KW-0472">Membrane</keyword>
<dbReference type="SUPFAM" id="SSF50182">
    <property type="entry name" value="Sm-like ribonucleoproteins"/>
    <property type="match status" value="1"/>
</dbReference>
<feature type="transmembrane region" description="Helical" evidence="6">
    <location>
        <begin position="159"/>
        <end position="185"/>
    </location>
</feature>
<feature type="compositionally biased region" description="Gly residues" evidence="5">
    <location>
        <begin position="361"/>
        <end position="372"/>
    </location>
</feature>
<name>A0ABW4PP00_9ACTN</name>
<accession>A0ABW4PP00</accession>
<dbReference type="PANTHER" id="PTHR30566">
    <property type="entry name" value="YNAI-RELATED MECHANOSENSITIVE ION CHANNEL"/>
    <property type="match status" value="1"/>
</dbReference>
<feature type="transmembrane region" description="Helical" evidence="6">
    <location>
        <begin position="128"/>
        <end position="147"/>
    </location>
</feature>
<gene>
    <name evidence="8" type="ORF">ACFSJS_20365</name>
</gene>
<dbReference type="Proteomes" id="UP001597365">
    <property type="component" value="Unassembled WGS sequence"/>
</dbReference>
<protein>
    <submittedName>
        <fullName evidence="8">Mechanosensitive ion channel family protein</fullName>
    </submittedName>
</protein>
<comment type="subcellular location">
    <subcellularLocation>
        <location evidence="1">Membrane</location>
    </subcellularLocation>
</comment>
<evidence type="ECO:0000256" key="1">
    <source>
        <dbReference type="ARBA" id="ARBA00004370"/>
    </source>
</evidence>
<feature type="region of interest" description="Disordered" evidence="5">
    <location>
        <begin position="335"/>
        <end position="384"/>
    </location>
</feature>
<evidence type="ECO:0000256" key="4">
    <source>
        <dbReference type="ARBA" id="ARBA00023136"/>
    </source>
</evidence>
<keyword evidence="2 6" id="KW-0812">Transmembrane</keyword>
<dbReference type="InterPro" id="IPR023408">
    <property type="entry name" value="MscS_beta-dom_sf"/>
</dbReference>
<evidence type="ECO:0000256" key="3">
    <source>
        <dbReference type="ARBA" id="ARBA00022989"/>
    </source>
</evidence>
<dbReference type="PANTHER" id="PTHR30566:SF25">
    <property type="entry name" value="INNER MEMBRANE PROTEIN"/>
    <property type="match status" value="1"/>
</dbReference>
<dbReference type="Gene3D" id="2.30.30.60">
    <property type="match status" value="1"/>
</dbReference>
<organism evidence="8 9">
    <name type="scientific">Streptomyces desertarenae</name>
    <dbReference type="NCBI Taxonomy" id="2666184"/>
    <lineage>
        <taxon>Bacteria</taxon>
        <taxon>Bacillati</taxon>
        <taxon>Actinomycetota</taxon>
        <taxon>Actinomycetes</taxon>
        <taxon>Kitasatosporales</taxon>
        <taxon>Streptomycetaceae</taxon>
        <taxon>Streptomyces</taxon>
    </lineage>
</organism>
<keyword evidence="9" id="KW-1185">Reference proteome</keyword>
<comment type="caution">
    <text evidence="8">The sequence shown here is derived from an EMBL/GenBank/DDBJ whole genome shotgun (WGS) entry which is preliminary data.</text>
</comment>
<dbReference type="InterPro" id="IPR010920">
    <property type="entry name" value="LSM_dom_sf"/>
</dbReference>
<reference evidence="9" key="1">
    <citation type="journal article" date="2019" name="Int. J. Syst. Evol. Microbiol.">
        <title>The Global Catalogue of Microorganisms (GCM) 10K type strain sequencing project: providing services to taxonomists for standard genome sequencing and annotation.</title>
        <authorList>
            <consortium name="The Broad Institute Genomics Platform"/>
            <consortium name="The Broad Institute Genome Sequencing Center for Infectious Disease"/>
            <person name="Wu L."/>
            <person name="Ma J."/>
        </authorList>
    </citation>
    <scope>NUCLEOTIDE SEQUENCE [LARGE SCALE GENOMIC DNA]</scope>
    <source>
        <strain evidence="9">CGMCC 4.7455</strain>
    </source>
</reference>
<evidence type="ECO:0000313" key="8">
    <source>
        <dbReference type="EMBL" id="MFD1831983.1"/>
    </source>
</evidence>
<evidence type="ECO:0000256" key="6">
    <source>
        <dbReference type="SAM" id="Phobius"/>
    </source>
</evidence>
<dbReference type="InterPro" id="IPR006685">
    <property type="entry name" value="MscS_channel_2nd"/>
</dbReference>
<evidence type="ECO:0000259" key="7">
    <source>
        <dbReference type="Pfam" id="PF00924"/>
    </source>
</evidence>
<dbReference type="Gene3D" id="1.10.287.1260">
    <property type="match status" value="1"/>
</dbReference>
<sequence length="384" mass="41696">MENVLRPLIVFGGAIALAFAVGWVVDRALRRMDARHPETPMWGLLRSGRVPLQAVVLVGLLNAFSDETHLARDHQKTVDLWLSLIFTGAAAWLALRALTAVVETAFSRYAGIAHDAARVRRVRTQLTLVRRLATTVVVIIAGAAMLLQFPAMEKLGTSMLASAGVLGIVVGIAAQSTLGNLFAGLQIAFGDMVRIGDTVIVDGEWGTVEEITVSYLVVRTWDERRITMPVSYFTSKPFENWSRGGAQMTGTVYLHLDHSAPIAAIRARTEEIVRASDTWDGRSWGLVVTDTTPTTIEVRATVTARNADDIWTLRCHLREELIAWLHREHPYALPRVTTAQAAPEPPRRGAPEQAGPRGEDGGPGSGGPGSGRTPGIPDARKPSR</sequence>
<dbReference type="Pfam" id="PF00924">
    <property type="entry name" value="MS_channel_2nd"/>
    <property type="match status" value="1"/>
</dbReference>
<feature type="domain" description="Mechanosensitive ion channel MscS" evidence="7">
    <location>
        <begin position="177"/>
        <end position="243"/>
    </location>
</feature>
<keyword evidence="3 6" id="KW-1133">Transmembrane helix</keyword>
<evidence type="ECO:0000256" key="2">
    <source>
        <dbReference type="ARBA" id="ARBA00022692"/>
    </source>
</evidence>
<feature type="transmembrane region" description="Helical" evidence="6">
    <location>
        <begin position="84"/>
        <end position="107"/>
    </location>
</feature>
<dbReference type="EMBL" id="JBHUFU010000012">
    <property type="protein sequence ID" value="MFD1831983.1"/>
    <property type="molecule type" value="Genomic_DNA"/>
</dbReference>
<dbReference type="RefSeq" id="WP_380902440.1">
    <property type="nucleotide sequence ID" value="NZ_JBHUFU010000012.1"/>
</dbReference>
<evidence type="ECO:0000313" key="9">
    <source>
        <dbReference type="Proteomes" id="UP001597365"/>
    </source>
</evidence>
<feature type="transmembrane region" description="Helical" evidence="6">
    <location>
        <begin position="6"/>
        <end position="25"/>
    </location>
</feature>
<evidence type="ECO:0000256" key="5">
    <source>
        <dbReference type="SAM" id="MobiDB-lite"/>
    </source>
</evidence>
<proteinExistence type="predicted"/>